<evidence type="ECO:0000313" key="2">
    <source>
        <dbReference type="Proteomes" id="UP000198727"/>
    </source>
</evidence>
<organism evidence="1 2">
    <name type="scientific">Amycolatopsis arida</name>
    <dbReference type="NCBI Taxonomy" id="587909"/>
    <lineage>
        <taxon>Bacteria</taxon>
        <taxon>Bacillati</taxon>
        <taxon>Actinomycetota</taxon>
        <taxon>Actinomycetes</taxon>
        <taxon>Pseudonocardiales</taxon>
        <taxon>Pseudonocardiaceae</taxon>
        <taxon>Amycolatopsis</taxon>
    </lineage>
</organism>
<gene>
    <name evidence="1" type="ORF">SAMN05421810_104197</name>
</gene>
<dbReference type="EMBL" id="FOWW01000004">
    <property type="protein sequence ID" value="SFQ01429.1"/>
    <property type="molecule type" value="Genomic_DNA"/>
</dbReference>
<proteinExistence type="predicted"/>
<evidence type="ECO:0000313" key="1">
    <source>
        <dbReference type="EMBL" id="SFQ01429.1"/>
    </source>
</evidence>
<name>A0A1I5V1S4_9PSEU</name>
<protein>
    <submittedName>
        <fullName evidence="1">Uncharacterized protein</fullName>
    </submittedName>
</protein>
<dbReference type="RefSeq" id="WP_092530585.1">
    <property type="nucleotide sequence ID" value="NZ_FOWW01000004.1"/>
</dbReference>
<sequence>MTPGGAERVVTGVREVVNAHDPEGLLASGCPPDEYEPEIQHFARLILAGRRITGEVVVEVWGHWFGAAGYLQRHDQHERLAADLRAVAERRER</sequence>
<dbReference type="OrthoDB" id="3543368at2"/>
<keyword evidence="2" id="KW-1185">Reference proteome</keyword>
<reference evidence="2" key="1">
    <citation type="submission" date="2016-10" db="EMBL/GenBank/DDBJ databases">
        <authorList>
            <person name="Varghese N."/>
            <person name="Submissions S."/>
        </authorList>
    </citation>
    <scope>NUCLEOTIDE SEQUENCE [LARGE SCALE GENOMIC DNA]</scope>
    <source>
        <strain evidence="2">CGMCC 4.5579</strain>
    </source>
</reference>
<accession>A0A1I5V1S4</accession>
<dbReference type="Proteomes" id="UP000198727">
    <property type="component" value="Unassembled WGS sequence"/>
</dbReference>
<dbReference type="AlphaFoldDB" id="A0A1I5V1S4"/>